<dbReference type="EMBL" id="OZ020096">
    <property type="protein sequence ID" value="CAK9255419.1"/>
    <property type="molecule type" value="Genomic_DNA"/>
</dbReference>
<sequence>MFLPPRRKLHKSVNHSSWCESSYAETQTLSLAGHEKSRRMEALQAMLSCFVQGIVTKGLMEKELFGGHLLPMVFTVTVVDNFWDRVSGSVSTYLCFLLSALYKTTEEMWHCARMKYLWTYEVRDS</sequence>
<gene>
    <name evidence="1" type="ORF">CSSPJE1EN1_LOCUS897</name>
</gene>
<accession>A0ABP0VM31</accession>
<keyword evidence="2" id="KW-1185">Reference proteome</keyword>
<evidence type="ECO:0000313" key="2">
    <source>
        <dbReference type="Proteomes" id="UP001497444"/>
    </source>
</evidence>
<proteinExistence type="predicted"/>
<name>A0ABP0VM31_9BRYO</name>
<evidence type="ECO:0000313" key="1">
    <source>
        <dbReference type="EMBL" id="CAK9255419.1"/>
    </source>
</evidence>
<protein>
    <submittedName>
        <fullName evidence="1">Uncharacterized protein</fullName>
    </submittedName>
</protein>
<dbReference type="Proteomes" id="UP001497444">
    <property type="component" value="Chromosome 1"/>
</dbReference>
<organism evidence="1 2">
    <name type="scientific">Sphagnum jensenii</name>
    <dbReference type="NCBI Taxonomy" id="128206"/>
    <lineage>
        <taxon>Eukaryota</taxon>
        <taxon>Viridiplantae</taxon>
        <taxon>Streptophyta</taxon>
        <taxon>Embryophyta</taxon>
        <taxon>Bryophyta</taxon>
        <taxon>Sphagnophytina</taxon>
        <taxon>Sphagnopsida</taxon>
        <taxon>Sphagnales</taxon>
        <taxon>Sphagnaceae</taxon>
        <taxon>Sphagnum</taxon>
    </lineage>
</organism>
<reference evidence="1 2" key="1">
    <citation type="submission" date="2024-02" db="EMBL/GenBank/DDBJ databases">
        <authorList>
            <consortium name="ELIXIR-Norway"/>
            <consortium name="Elixir Norway"/>
        </authorList>
    </citation>
    <scope>NUCLEOTIDE SEQUENCE [LARGE SCALE GENOMIC DNA]</scope>
</reference>